<reference evidence="1" key="1">
    <citation type="journal article" date="2014" name="Front. Microbiol.">
        <title>High frequency of phylogenetically diverse reductive dehalogenase-homologous genes in deep subseafloor sedimentary metagenomes.</title>
        <authorList>
            <person name="Kawai M."/>
            <person name="Futagami T."/>
            <person name="Toyoda A."/>
            <person name="Takaki Y."/>
            <person name="Nishi S."/>
            <person name="Hori S."/>
            <person name="Arai W."/>
            <person name="Tsubouchi T."/>
            <person name="Morono Y."/>
            <person name="Uchiyama I."/>
            <person name="Ito T."/>
            <person name="Fujiyama A."/>
            <person name="Inagaki F."/>
            <person name="Takami H."/>
        </authorList>
    </citation>
    <scope>NUCLEOTIDE SEQUENCE</scope>
    <source>
        <strain evidence="1">Expedition CK06-06</strain>
    </source>
</reference>
<accession>X0UXP4</accession>
<organism evidence="1">
    <name type="scientific">marine sediment metagenome</name>
    <dbReference type="NCBI Taxonomy" id="412755"/>
    <lineage>
        <taxon>unclassified sequences</taxon>
        <taxon>metagenomes</taxon>
        <taxon>ecological metagenomes</taxon>
    </lineage>
</organism>
<feature type="non-terminal residue" evidence="1">
    <location>
        <position position="247"/>
    </location>
</feature>
<proteinExistence type="predicted"/>
<dbReference type="EMBL" id="BARS01025988">
    <property type="protein sequence ID" value="GAG10525.1"/>
    <property type="molecule type" value="Genomic_DNA"/>
</dbReference>
<sequence length="247" mass="25557">MATQRNVLCGLTPRYPDHYRTPTVGDESYLASVTLNDASGDETGFDIQVTANKAAGNDTALKVNQTDTASGGTSKLIDLQSDASSVFSVDNTGAMASSRPLNAGSASVFEDFHGTWTASETLNADMWSTNAGSGTANAAATTIANSLNGEVTIKSASDDGATSANASNITGINLGYKANQGGLAMEARLKIDDIVQAYIFVGFTDVIGTTVEHPIDFTDGSDTLISDADNACGIVFSGDATTQEWCH</sequence>
<name>X0UXP4_9ZZZZ</name>
<dbReference type="AlphaFoldDB" id="X0UXP4"/>
<protein>
    <submittedName>
        <fullName evidence="1">Uncharacterized protein</fullName>
    </submittedName>
</protein>
<comment type="caution">
    <text evidence="1">The sequence shown here is derived from an EMBL/GenBank/DDBJ whole genome shotgun (WGS) entry which is preliminary data.</text>
</comment>
<evidence type="ECO:0000313" key="1">
    <source>
        <dbReference type="EMBL" id="GAG10525.1"/>
    </source>
</evidence>
<gene>
    <name evidence="1" type="ORF">S01H1_41004</name>
</gene>